<name>B4S4D8_PROA2</name>
<keyword evidence="2" id="KW-1185">Reference proteome</keyword>
<dbReference type="EMBL" id="CP001108">
    <property type="protein sequence ID" value="ACF45386.1"/>
    <property type="molecule type" value="Genomic_DNA"/>
</dbReference>
<gene>
    <name evidence="1" type="ordered locus">Paes_0329</name>
</gene>
<dbReference type="AlphaFoldDB" id="B4S4D8"/>
<dbReference type="eggNOG" id="ENOG5031U8B">
    <property type="taxonomic scope" value="Bacteria"/>
</dbReference>
<organism evidence="1 2">
    <name type="scientific">Prosthecochloris aestuarii (strain DSM 271 / SK 413)</name>
    <dbReference type="NCBI Taxonomy" id="290512"/>
    <lineage>
        <taxon>Bacteria</taxon>
        <taxon>Pseudomonadati</taxon>
        <taxon>Chlorobiota</taxon>
        <taxon>Chlorobiia</taxon>
        <taxon>Chlorobiales</taxon>
        <taxon>Chlorobiaceae</taxon>
        <taxon>Prosthecochloris</taxon>
    </lineage>
</organism>
<dbReference type="HOGENOM" id="CLU_1692363_0_0_10"/>
<evidence type="ECO:0000313" key="1">
    <source>
        <dbReference type="EMBL" id="ACF45386.1"/>
    </source>
</evidence>
<accession>B4S4D8</accession>
<proteinExistence type="predicted"/>
<evidence type="ECO:0000313" key="2">
    <source>
        <dbReference type="Proteomes" id="UP000002725"/>
    </source>
</evidence>
<dbReference type="RefSeq" id="WP_012504923.1">
    <property type="nucleotide sequence ID" value="NC_011059.1"/>
</dbReference>
<dbReference type="KEGG" id="paa:Paes_0329"/>
<protein>
    <submittedName>
        <fullName evidence="1">Uncharacterized protein</fullName>
    </submittedName>
</protein>
<sequence length="156" mass="18145">MDINRIVLNDDNPQHRELAIYRTGTINQVRLVDESYIVYDTLEVSAHNHSALFHFGLVEALNRLIFISESGHGLDSWDEAFLHHSQIESMTEIIDECGRTIEPGKTETIMLGWHKEPLAVSYWREIKSDEALSFLDDLRRFAQQALQKQYDLEFIL</sequence>
<dbReference type="Proteomes" id="UP000002725">
    <property type="component" value="Chromosome"/>
</dbReference>
<reference evidence="1" key="1">
    <citation type="submission" date="2008-06" db="EMBL/GenBank/DDBJ databases">
        <title>Complete sequence of chromosome of Prosthecochloris aestuarii DSM 271.</title>
        <authorList>
            <consortium name="US DOE Joint Genome Institute"/>
            <person name="Lucas S."/>
            <person name="Copeland A."/>
            <person name="Lapidus A."/>
            <person name="Glavina del Rio T."/>
            <person name="Dalin E."/>
            <person name="Tice H."/>
            <person name="Bruce D."/>
            <person name="Goodwin L."/>
            <person name="Pitluck S."/>
            <person name="Schmutz J."/>
            <person name="Larimer F."/>
            <person name="Land M."/>
            <person name="Hauser L."/>
            <person name="Kyrpides N."/>
            <person name="Anderson I."/>
            <person name="Liu Z."/>
            <person name="Li T."/>
            <person name="Zhao F."/>
            <person name="Overmann J."/>
            <person name="Bryant D.A."/>
            <person name="Richardson P."/>
        </authorList>
    </citation>
    <scope>NUCLEOTIDE SEQUENCE [LARGE SCALE GENOMIC DNA]</scope>
    <source>
        <strain evidence="1">DSM 271</strain>
    </source>
</reference>